<dbReference type="Proteomes" id="UP000092627">
    <property type="component" value="Unassembled WGS sequence"/>
</dbReference>
<dbReference type="InterPro" id="IPR013655">
    <property type="entry name" value="PAS_fold_3"/>
</dbReference>
<dbReference type="SMART" id="SM00091">
    <property type="entry name" value="PAS"/>
    <property type="match status" value="2"/>
</dbReference>
<dbReference type="Gene3D" id="3.30.450.20">
    <property type="entry name" value="PAS domain"/>
    <property type="match status" value="2"/>
</dbReference>
<dbReference type="InterPro" id="IPR004089">
    <property type="entry name" value="MCPsignal_dom"/>
</dbReference>
<sequence length="434" mass="47914">MGAGMFFKGNKDNQLVADLDELCSLRRDLEAIRAYMPFISFDPNGHILNANDLFLSVVGYQLDEVVGKHHKIFCPPSQVVSEQYRHFWSNLAAGESASGKFTRLKKSGEKVYLEANYFPVKDEQGRVVEVIKICSDVTATQNELRSQNAILDALDRSQAVIKFEPDGTIIDANQNFLNTVGYRREEIVGQHHKIFCDDDFYRHNPDFWQKLSNGELSKGRYKRLDRHGKVLWLQATYNPILDEEGKVFQVVKFASDITERVTVALNAVDMAAATSEQTSQITSNAVQVLSEAVDTSETIAEQVGQASSVGVQLMEQFKNIADIVVTIRTIADQTNLLALNAAIEAARAGDAGRGFSVVADEVRQLANNTSVATAEISKVVELNHELIKQIDTSLTSVSGIAAVGQEGINNVSSGLEEVKRGVEQLVSMVEEMRP</sequence>
<dbReference type="AlphaFoldDB" id="A0A1A8T1P0"/>
<feature type="domain" description="Methyl-accepting transducer" evidence="3">
    <location>
        <begin position="242"/>
        <end position="434"/>
    </location>
</feature>
<dbReference type="InterPro" id="IPR001610">
    <property type="entry name" value="PAC"/>
</dbReference>
<evidence type="ECO:0000313" key="6">
    <source>
        <dbReference type="EMBL" id="SBS25591.1"/>
    </source>
</evidence>
<dbReference type="Pfam" id="PF08447">
    <property type="entry name" value="PAS_3"/>
    <property type="match status" value="1"/>
</dbReference>
<dbReference type="InterPro" id="IPR000014">
    <property type="entry name" value="PAS"/>
</dbReference>
<dbReference type="PROSITE" id="PS50112">
    <property type="entry name" value="PAS"/>
    <property type="match status" value="2"/>
</dbReference>
<dbReference type="SUPFAM" id="SSF58104">
    <property type="entry name" value="Methyl-accepting chemotaxis protein (MCP) signaling domain"/>
    <property type="match status" value="1"/>
</dbReference>
<evidence type="ECO:0000259" key="3">
    <source>
        <dbReference type="PROSITE" id="PS50111"/>
    </source>
</evidence>
<dbReference type="PROSITE" id="PS50113">
    <property type="entry name" value="PAC"/>
    <property type="match status" value="2"/>
</dbReference>
<dbReference type="InterPro" id="IPR004090">
    <property type="entry name" value="Chemotax_Me-accpt_rcpt"/>
</dbReference>
<dbReference type="PANTHER" id="PTHR24422">
    <property type="entry name" value="CHEMOTAXIS PROTEIN METHYLTRANSFERASE"/>
    <property type="match status" value="1"/>
</dbReference>
<dbReference type="Gene3D" id="1.10.287.950">
    <property type="entry name" value="Methyl-accepting chemotaxis protein"/>
    <property type="match status" value="1"/>
</dbReference>
<feature type="domain" description="PAC" evidence="5">
    <location>
        <begin position="95"/>
        <end position="149"/>
    </location>
</feature>
<feature type="domain" description="PAC" evidence="5">
    <location>
        <begin position="217"/>
        <end position="269"/>
    </location>
</feature>
<protein>
    <submittedName>
        <fullName evidence="6">Biofilm dispersion protein BdlA</fullName>
    </submittedName>
</protein>
<dbReference type="SUPFAM" id="SSF55785">
    <property type="entry name" value="PYP-like sensor domain (PAS domain)"/>
    <property type="match status" value="2"/>
</dbReference>
<dbReference type="GO" id="GO:0007165">
    <property type="term" value="P:signal transduction"/>
    <property type="evidence" value="ECO:0007669"/>
    <property type="project" value="UniProtKB-KW"/>
</dbReference>
<dbReference type="OrthoDB" id="9765776at2"/>
<dbReference type="Pfam" id="PF00015">
    <property type="entry name" value="MCPsignal"/>
    <property type="match status" value="1"/>
</dbReference>
<evidence type="ECO:0000313" key="7">
    <source>
        <dbReference type="Proteomes" id="UP000092627"/>
    </source>
</evidence>
<dbReference type="GO" id="GO:0006935">
    <property type="term" value="P:chemotaxis"/>
    <property type="evidence" value="ECO:0007669"/>
    <property type="project" value="InterPro"/>
</dbReference>
<dbReference type="STRING" id="295068.MAQ5080_00305"/>
<keyword evidence="7" id="KW-1185">Reference proteome</keyword>
<gene>
    <name evidence="6" type="primary">bdlA_1</name>
    <name evidence="6" type="ORF">MAQ5080_00305</name>
</gene>
<organism evidence="6 7">
    <name type="scientific">Marinomonas aquimarina</name>
    <dbReference type="NCBI Taxonomy" id="295068"/>
    <lineage>
        <taxon>Bacteria</taxon>
        <taxon>Pseudomonadati</taxon>
        <taxon>Pseudomonadota</taxon>
        <taxon>Gammaproteobacteria</taxon>
        <taxon>Oceanospirillales</taxon>
        <taxon>Oceanospirillaceae</taxon>
        <taxon>Marinomonas</taxon>
    </lineage>
</organism>
<dbReference type="PANTHER" id="PTHR24422:SF10">
    <property type="entry name" value="CHEMOTAXIS PROTEIN METHYLTRANSFERASE 2"/>
    <property type="match status" value="1"/>
</dbReference>
<dbReference type="InterPro" id="IPR035965">
    <property type="entry name" value="PAS-like_dom_sf"/>
</dbReference>
<accession>A0A1A8T1P0</accession>
<dbReference type="SMART" id="SM00086">
    <property type="entry name" value="PAC"/>
    <property type="match status" value="2"/>
</dbReference>
<dbReference type="PROSITE" id="PS50111">
    <property type="entry name" value="CHEMOTAXIS_TRANSDUC_2"/>
    <property type="match status" value="1"/>
</dbReference>
<evidence type="ECO:0000256" key="1">
    <source>
        <dbReference type="ARBA" id="ARBA00023224"/>
    </source>
</evidence>
<evidence type="ECO:0000259" key="5">
    <source>
        <dbReference type="PROSITE" id="PS50113"/>
    </source>
</evidence>
<dbReference type="InterPro" id="IPR013656">
    <property type="entry name" value="PAS_4"/>
</dbReference>
<dbReference type="Pfam" id="PF08448">
    <property type="entry name" value="PAS_4"/>
    <property type="match status" value="1"/>
</dbReference>
<name>A0A1A8T1P0_9GAMM</name>
<dbReference type="SMART" id="SM00283">
    <property type="entry name" value="MA"/>
    <property type="match status" value="1"/>
</dbReference>
<dbReference type="InterPro" id="IPR050903">
    <property type="entry name" value="Bact_Chemotaxis_MeTrfase"/>
</dbReference>
<keyword evidence="1 2" id="KW-0807">Transducer</keyword>
<feature type="domain" description="PAS" evidence="4">
    <location>
        <begin position="37"/>
        <end position="68"/>
    </location>
</feature>
<dbReference type="PRINTS" id="PR00260">
    <property type="entry name" value="CHEMTRNSDUCR"/>
</dbReference>
<dbReference type="GO" id="GO:0016020">
    <property type="term" value="C:membrane"/>
    <property type="evidence" value="ECO:0007669"/>
    <property type="project" value="InterPro"/>
</dbReference>
<proteinExistence type="predicted"/>
<dbReference type="EMBL" id="FLOC01000001">
    <property type="protein sequence ID" value="SBS25591.1"/>
    <property type="molecule type" value="Genomic_DNA"/>
</dbReference>
<reference evidence="6 7" key="1">
    <citation type="submission" date="2016-06" db="EMBL/GenBank/DDBJ databases">
        <authorList>
            <person name="Kjaerup R.B."/>
            <person name="Dalgaard T.S."/>
            <person name="Juul-Madsen H.R."/>
        </authorList>
    </citation>
    <scope>NUCLEOTIDE SEQUENCE [LARGE SCALE GENOMIC DNA]</scope>
    <source>
        <strain evidence="6 7">CECT 5080</strain>
    </source>
</reference>
<dbReference type="CDD" id="cd00130">
    <property type="entry name" value="PAS"/>
    <property type="match status" value="2"/>
</dbReference>
<evidence type="ECO:0000256" key="2">
    <source>
        <dbReference type="PROSITE-ProRule" id="PRU00284"/>
    </source>
</evidence>
<evidence type="ECO:0000259" key="4">
    <source>
        <dbReference type="PROSITE" id="PS50112"/>
    </source>
</evidence>
<feature type="domain" description="PAS" evidence="4">
    <location>
        <begin position="146"/>
        <end position="190"/>
    </location>
</feature>
<dbReference type="InterPro" id="IPR000700">
    <property type="entry name" value="PAS-assoc_C"/>
</dbReference>
<dbReference type="NCBIfam" id="TIGR00229">
    <property type="entry name" value="sensory_box"/>
    <property type="match status" value="2"/>
</dbReference>
<dbReference type="GO" id="GO:0004888">
    <property type="term" value="F:transmembrane signaling receptor activity"/>
    <property type="evidence" value="ECO:0007669"/>
    <property type="project" value="InterPro"/>
</dbReference>